<keyword evidence="2" id="KW-0732">Signal</keyword>
<feature type="compositionally biased region" description="Polar residues" evidence="1">
    <location>
        <begin position="90"/>
        <end position="104"/>
    </location>
</feature>
<evidence type="ECO:0000256" key="2">
    <source>
        <dbReference type="SAM" id="SignalP"/>
    </source>
</evidence>
<dbReference type="Pfam" id="PF12708">
    <property type="entry name" value="Pect-lyase_RHGA_epim"/>
    <property type="match status" value="2"/>
</dbReference>
<name>A0AAF0IJI1_9EURO</name>
<protein>
    <recommendedName>
        <fullName evidence="3">Rhamnogalacturonase A/B/Epimerase-like pectate lyase domain-containing protein</fullName>
    </recommendedName>
</protein>
<dbReference type="EMBL" id="CP120629">
    <property type="protein sequence ID" value="WEW59950.1"/>
    <property type="molecule type" value="Genomic_DNA"/>
</dbReference>
<organism evidence="4 5">
    <name type="scientific">Emydomyces testavorans</name>
    <dbReference type="NCBI Taxonomy" id="2070801"/>
    <lineage>
        <taxon>Eukaryota</taxon>
        <taxon>Fungi</taxon>
        <taxon>Dikarya</taxon>
        <taxon>Ascomycota</taxon>
        <taxon>Pezizomycotina</taxon>
        <taxon>Eurotiomycetes</taxon>
        <taxon>Eurotiomycetidae</taxon>
        <taxon>Onygenales</taxon>
        <taxon>Nannizziopsiaceae</taxon>
        <taxon>Emydomyces</taxon>
    </lineage>
</organism>
<dbReference type="SUPFAM" id="SSF51126">
    <property type="entry name" value="Pectin lyase-like"/>
    <property type="match status" value="2"/>
</dbReference>
<feature type="chain" id="PRO_5042296474" description="Rhamnogalacturonase A/B/Epimerase-like pectate lyase domain-containing protein" evidence="2">
    <location>
        <begin position="24"/>
        <end position="1376"/>
    </location>
</feature>
<dbReference type="Gene3D" id="3.20.20.190">
    <property type="entry name" value="Phosphatidylinositol (PI) phosphodiesterase"/>
    <property type="match status" value="1"/>
</dbReference>
<dbReference type="Gene3D" id="2.160.20.10">
    <property type="entry name" value="Single-stranded right-handed beta-helix, Pectin lyase-like"/>
    <property type="match status" value="3"/>
</dbReference>
<dbReference type="InterPro" id="IPR011050">
    <property type="entry name" value="Pectin_lyase_fold/virulence"/>
</dbReference>
<keyword evidence="5" id="KW-1185">Reference proteome</keyword>
<feature type="domain" description="Rhamnogalacturonase A/B/Epimerase-like pectate lyase" evidence="3">
    <location>
        <begin position="189"/>
        <end position="357"/>
    </location>
</feature>
<dbReference type="GO" id="GO:0008081">
    <property type="term" value="F:phosphoric diester hydrolase activity"/>
    <property type="evidence" value="ECO:0007669"/>
    <property type="project" value="InterPro"/>
</dbReference>
<proteinExistence type="predicted"/>
<dbReference type="InterPro" id="IPR024535">
    <property type="entry name" value="RHGA/B-epi-like_pectate_lyase"/>
</dbReference>
<dbReference type="SUPFAM" id="SSF51695">
    <property type="entry name" value="PLC-like phosphodiesterases"/>
    <property type="match status" value="1"/>
</dbReference>
<dbReference type="InterPro" id="IPR017946">
    <property type="entry name" value="PLC-like_Pdiesterase_TIM-brl"/>
</dbReference>
<dbReference type="PROSITE" id="PS50007">
    <property type="entry name" value="PIPLC_X_DOMAIN"/>
    <property type="match status" value="1"/>
</dbReference>
<dbReference type="GO" id="GO:0006629">
    <property type="term" value="P:lipid metabolic process"/>
    <property type="evidence" value="ECO:0007669"/>
    <property type="project" value="InterPro"/>
</dbReference>
<dbReference type="GO" id="GO:0004650">
    <property type="term" value="F:polygalacturonase activity"/>
    <property type="evidence" value="ECO:0007669"/>
    <property type="project" value="InterPro"/>
</dbReference>
<dbReference type="PANTHER" id="PTHR33928">
    <property type="entry name" value="POLYGALACTURONASE QRT3"/>
    <property type="match status" value="1"/>
</dbReference>
<accession>A0AAF0IJI1</accession>
<dbReference type="Proteomes" id="UP001219355">
    <property type="component" value="Chromosome 3"/>
</dbReference>
<evidence type="ECO:0000313" key="4">
    <source>
        <dbReference type="EMBL" id="WEW59950.1"/>
    </source>
</evidence>
<evidence type="ECO:0000256" key="1">
    <source>
        <dbReference type="SAM" id="MobiDB-lite"/>
    </source>
</evidence>
<feature type="domain" description="Rhamnogalacturonase A/B/Epimerase-like pectate lyase" evidence="3">
    <location>
        <begin position="497"/>
        <end position="554"/>
    </location>
</feature>
<feature type="signal peptide" evidence="2">
    <location>
        <begin position="1"/>
        <end position="23"/>
    </location>
</feature>
<dbReference type="InterPro" id="IPR039279">
    <property type="entry name" value="QRT3-like"/>
</dbReference>
<dbReference type="PANTHER" id="PTHR33928:SF2">
    <property type="entry name" value="PECTATE LYASE SUPERFAMILY PROTEIN DOMAIN-CONTAINING PROTEIN-RELATED"/>
    <property type="match status" value="1"/>
</dbReference>
<reference evidence="4" key="1">
    <citation type="submission" date="2023-03" db="EMBL/GenBank/DDBJ databases">
        <title>Emydomyces testavorans Genome Sequence.</title>
        <authorList>
            <person name="Hoyer L."/>
        </authorList>
    </citation>
    <scope>NUCLEOTIDE SEQUENCE</scope>
    <source>
        <strain evidence="4">16-2883</strain>
    </source>
</reference>
<gene>
    <name evidence="4" type="ORF">PRK78_005432</name>
</gene>
<dbReference type="InterPro" id="IPR012334">
    <property type="entry name" value="Pectin_lyas_fold"/>
</dbReference>
<dbReference type="CDD" id="cd23668">
    <property type="entry name" value="GH55_beta13glucanase-like"/>
    <property type="match status" value="1"/>
</dbReference>
<evidence type="ECO:0000313" key="5">
    <source>
        <dbReference type="Proteomes" id="UP001219355"/>
    </source>
</evidence>
<evidence type="ECO:0000259" key="3">
    <source>
        <dbReference type="Pfam" id="PF12708"/>
    </source>
</evidence>
<sequence length="1376" mass="151297">MHTPAGWAILALSAFSWIYPTLSRNISPRQVELDTAAIHRRQADGPNLDVPSLLATASRSDVDRARAIVKAAIAQTSAHNKARLEKPARNQYSPYPGSRSQAQFSARGENPPPLFNVTEDIAKAAALVAEADAWAESKNGTVRSAKNQAQAGNFWLGQISHSGGWPFGKNGPDYKVFRDVTKYGAKGDGVTFIGNANDRPIIKAAPSFVGLGVISTDKYVDNGGTGPDGNAKEWFINTANFYRQIRNFIIDITDTKQDAYVAALHYQVAQATSLQFVEFRVSTASGTTQQSIFAENGSGGFMSDLVFNGGAFGIYGGNQQFTAQRLTFNNVRTAVQLVWDWGWTWKSIQINNCGTGFKLISENGVSNTGSVMVVDSVFRNVDTAVLTFPATLEVAKGSTGVTLDNVKFDNVNKGVVDTNGKVYLPGNRGSVDTWVLGRSYLDQKQSGSLINEFKTKREGSLLGLNRLGLPKAPYFERTKPQYTSATVGDFIHMRDFCKGDGVTDDTACFQSTLNNYAGSKYIYIDAGSYILTNTIRVPRNAKIVGENWSQLVAKGRNFEDAKAPRPLLRVGEQGGERGTVEMQDLIFTSVGPTAGVVFVEWNIRANGPGEAGMWDCHVRVGGAVGTDLESYQCPAVTSGTNQNCNAGSLLMHVTKQASGYFENVWLWVADHDLDDPDLKNDNNTLTQCSVYVARGLLIESTAASWYYGTASEHAVFYQYALQGAKNVHMGMIQTEEPYYQPNPAPPEPFNDAVGLFPGDPPYNGGAGEPRDAGWGLRIKNSSQISVHGAGLYSWFSNYKQDCLQTVSCQDRMVKLEGNHGNVRMYNLVTIGSRVMIDSDGLLINAKDNQAVDFHPRWSQIAVYDPVQFRKYRRTNERRDVNSVLPEVILKDAPSGTQGVMWFALVNGTPYTMRLTGKHSYQMGRWDSAWTNVPPGESLQVYVEFAYDGGTRIHHRDDAGEAYYELEGTDKKFYVRARVDKNADSKWIVEVVHTNLPTRDVKAGETVRLPVPPTTGYGKSVQWVLTGSERYGYWTTRPPVTWMKSTLDIIGDRKLKHICMPGSHDAGISKIDGKTPLSTPDNTQTQMLDMYGQLVRGSRWFDIRPCLGNGGKHMLCHYGQISGGTHQGGNGQSVQEAIDNINKFMDDHPGELVILDINDESGYDTDNPDSGGRYSRLTDAQWQPIITQFSQGIKQPCPDMGSDLANVKLKSFIGNGKGCVLSLIRINTKPGKAQYPASALPRYNIYSNIDSLDTMARDQVAKLKANRVLGAETDTTKTKDGFFILSWTLTGIRWPIQSMAAMAFNHLFTYAFSEFTPFSYPNVLYVDYLGAPYQVSRDGTQEERLQRTTADIVSLALAVNLQLASQNGYVGGGKIEG</sequence>
<feature type="region of interest" description="Disordered" evidence="1">
    <location>
        <begin position="79"/>
        <end position="109"/>
    </location>
</feature>